<dbReference type="KEGG" id="mfo:Metfor_0808"/>
<dbReference type="Gene3D" id="3.10.20.30">
    <property type="match status" value="1"/>
</dbReference>
<proteinExistence type="predicted"/>
<dbReference type="SUPFAM" id="SSF54285">
    <property type="entry name" value="MoaD/ThiS"/>
    <property type="match status" value="1"/>
</dbReference>
<dbReference type="NCBIfam" id="NF041918">
    <property type="entry name" value="SAMP1"/>
    <property type="match status" value="1"/>
</dbReference>
<evidence type="ECO:0000313" key="1">
    <source>
        <dbReference type="EMBL" id="AGB01868.1"/>
    </source>
</evidence>
<dbReference type="PANTHER" id="PTHR38031">
    <property type="entry name" value="SULFUR CARRIER PROTEIN SLR0821-RELATED"/>
    <property type="match status" value="1"/>
</dbReference>
<sequence precursor="true">MSVKVRFFAQFRELLGTDIMTEPAAGTSLTTLVAEIAKKNREGYEAIFDKQGSFREFVIVMRNGKRVETADAGTTPVMDGDEVAVFPPVAGG</sequence>
<reference evidence="2" key="1">
    <citation type="submission" date="2011-12" db="EMBL/GenBank/DDBJ databases">
        <title>Complete sequence of Methanoregula formicicum SMSP.</title>
        <authorList>
            <person name="Lucas S."/>
            <person name="Han J."/>
            <person name="Lapidus A."/>
            <person name="Cheng J.-F."/>
            <person name="Goodwin L."/>
            <person name="Pitluck S."/>
            <person name="Peters L."/>
            <person name="Ovchinnikova G."/>
            <person name="Teshima H."/>
            <person name="Detter J.C."/>
            <person name="Han C."/>
            <person name="Tapia R."/>
            <person name="Land M."/>
            <person name="Hauser L."/>
            <person name="Kyrpides N."/>
            <person name="Ivanova N."/>
            <person name="Pagani I."/>
            <person name="Imachi H."/>
            <person name="Tamaki H."/>
            <person name="Sekiguchi Y."/>
            <person name="Kamagata Y."/>
            <person name="Cadillo-Quiroz H."/>
            <person name="Zinder S."/>
            <person name="Liu W.-T."/>
            <person name="Woyke T."/>
        </authorList>
    </citation>
    <scope>NUCLEOTIDE SEQUENCE [LARGE SCALE GENOMIC DNA]</scope>
    <source>
        <strain evidence="2">DSM 22288 / NBRC 105244 / SMSP</strain>
    </source>
</reference>
<dbReference type="eggNOG" id="arCOG00536">
    <property type="taxonomic scope" value="Archaea"/>
</dbReference>
<dbReference type="OrthoDB" id="98357at2157"/>
<dbReference type="NCBIfam" id="TIGR01687">
    <property type="entry name" value="moaD_arch"/>
    <property type="match status" value="1"/>
</dbReference>
<dbReference type="InParanoid" id="L0HEX5"/>
<dbReference type="AlphaFoldDB" id="L0HEX5"/>
<gene>
    <name evidence="1" type="ordered locus">Metfor_0808</name>
</gene>
<dbReference type="InterPro" id="IPR003749">
    <property type="entry name" value="ThiS/MoaD-like"/>
</dbReference>
<organism evidence="1 2">
    <name type="scientific">Methanoregula formicica (strain DSM 22288 / NBRC 105244 / SMSP)</name>
    <dbReference type="NCBI Taxonomy" id="593750"/>
    <lineage>
        <taxon>Archaea</taxon>
        <taxon>Methanobacteriati</taxon>
        <taxon>Methanobacteriota</taxon>
        <taxon>Stenosarchaea group</taxon>
        <taxon>Methanomicrobia</taxon>
        <taxon>Methanomicrobiales</taxon>
        <taxon>Methanoregulaceae</taxon>
        <taxon>Methanoregula</taxon>
    </lineage>
</organism>
<dbReference type="Pfam" id="PF02597">
    <property type="entry name" value="ThiS"/>
    <property type="match status" value="1"/>
</dbReference>
<dbReference type="InterPro" id="IPR052045">
    <property type="entry name" value="Sulfur_Carrier/Prot_Modifier"/>
</dbReference>
<name>L0HEX5_METFS</name>
<dbReference type="InterPro" id="IPR016155">
    <property type="entry name" value="Mopterin_synth/thiamin_S_b"/>
</dbReference>
<dbReference type="InterPro" id="IPR010038">
    <property type="entry name" value="MoaD_arc-typ"/>
</dbReference>
<dbReference type="GeneID" id="14310121"/>
<keyword evidence="2" id="KW-1185">Reference proteome</keyword>
<evidence type="ECO:0000313" key="2">
    <source>
        <dbReference type="Proteomes" id="UP000010824"/>
    </source>
</evidence>
<dbReference type="PANTHER" id="PTHR38031:SF1">
    <property type="entry name" value="SULFUR CARRIER PROTEIN CYSO"/>
    <property type="match status" value="1"/>
</dbReference>
<dbReference type="Proteomes" id="UP000010824">
    <property type="component" value="Chromosome"/>
</dbReference>
<dbReference type="InterPro" id="IPR012675">
    <property type="entry name" value="Beta-grasp_dom_sf"/>
</dbReference>
<protein>
    <submittedName>
        <fullName evidence="1">MoaD family protein</fullName>
    </submittedName>
</protein>
<accession>L0HEX5</accession>
<dbReference type="RefSeq" id="WP_015284832.1">
    <property type="nucleotide sequence ID" value="NC_019943.1"/>
</dbReference>
<reference evidence="1 2" key="2">
    <citation type="journal article" date="2014" name="Genome Announc.">
        <title>Complete Genome Sequence of Methanoregula formicica SMSPT, a Mesophilic Hydrogenotrophic Methanogen Isolated from a Methanogenic Upflow Anaerobic Sludge Blanket Reactor.</title>
        <authorList>
            <person name="Yamamoto K."/>
            <person name="Tamaki H."/>
            <person name="Cadillo-Quiroz H."/>
            <person name="Imachi H."/>
            <person name="Kyrpides N."/>
            <person name="Woyke T."/>
            <person name="Goodwin L."/>
            <person name="Zinder S.H."/>
            <person name="Kamagata Y."/>
            <person name="Liu W.T."/>
        </authorList>
    </citation>
    <scope>NUCLEOTIDE SEQUENCE [LARGE SCALE GENOMIC DNA]</scope>
    <source>
        <strain evidence="2">DSM 22288 / NBRC 105244 / SMSP</strain>
    </source>
</reference>
<dbReference type="HOGENOM" id="CLU_114601_1_2_2"/>
<dbReference type="InterPro" id="IPR054834">
    <property type="entry name" value="SAMP1_3"/>
</dbReference>
<dbReference type="EMBL" id="CP003167">
    <property type="protein sequence ID" value="AGB01868.1"/>
    <property type="molecule type" value="Genomic_DNA"/>
</dbReference>
<dbReference type="STRING" id="593750.Metfor_0808"/>